<dbReference type="Proteomes" id="UP000317371">
    <property type="component" value="Unassembled WGS sequence"/>
</dbReference>
<dbReference type="EMBL" id="VIGC01000041">
    <property type="protein sequence ID" value="TQE93388.1"/>
    <property type="molecule type" value="Genomic_DNA"/>
</dbReference>
<sequence>MDGCRWPSGSDNRLRFVRLLLRLAPALVVLFLGWPFAALAADTDEPAELTGAPALVNPGFECDVGFHPSTNPVGETVYIPDGWNAIFLQGAPLVHSARLFFEGRADPAAGCQSERVHVERIEGRDSVVVRAQDLETPPTPGKPFDVALYQQVPVVSGTAYSLSGWFLSLCGGSAVPSDCPDGYYMDKLLGLDPAGGVDPLASTLVWSSDRRNFVDEENRRIGWSNLRTVAVAQAMTLTVFARLSSPFQWHGNHGFMDAISLVEAPTATLAPLPPMVVGNRSLEVRWDGALSDDIAAIPGGTYRLFFDLQVRVQGEEAWYDWIVGAEGAGSAIFTAACLNTTYEFRVRARAEQPPAPPEGAWPNHRYPGPWSEPMAVYFSRPPITTTLPFPGTARLYLPLVHGTVYAGPPC</sequence>
<protein>
    <recommendedName>
        <fullName evidence="4">Fibronectin type III domain-containing protein</fullName>
    </recommendedName>
</protein>
<keyword evidence="1" id="KW-0732">Signal</keyword>
<evidence type="ECO:0000313" key="2">
    <source>
        <dbReference type="EMBL" id="TQE93388.1"/>
    </source>
</evidence>
<evidence type="ECO:0000313" key="3">
    <source>
        <dbReference type="Proteomes" id="UP000317371"/>
    </source>
</evidence>
<organism evidence="2 3">
    <name type="scientific">Litorilinea aerophila</name>
    <dbReference type="NCBI Taxonomy" id="1204385"/>
    <lineage>
        <taxon>Bacteria</taxon>
        <taxon>Bacillati</taxon>
        <taxon>Chloroflexota</taxon>
        <taxon>Caldilineae</taxon>
        <taxon>Caldilineales</taxon>
        <taxon>Caldilineaceae</taxon>
        <taxon>Litorilinea</taxon>
    </lineage>
</organism>
<dbReference type="RefSeq" id="WP_141612249.1">
    <property type="nucleotide sequence ID" value="NZ_VIGC02000041.1"/>
</dbReference>
<keyword evidence="3" id="KW-1185">Reference proteome</keyword>
<dbReference type="CDD" id="cd00063">
    <property type="entry name" value="FN3"/>
    <property type="match status" value="1"/>
</dbReference>
<accession>A0A540V9F4</accession>
<dbReference type="Gene3D" id="2.60.40.10">
    <property type="entry name" value="Immunoglobulins"/>
    <property type="match status" value="1"/>
</dbReference>
<comment type="caution">
    <text evidence="2">The sequence shown here is derived from an EMBL/GenBank/DDBJ whole genome shotgun (WGS) entry which is preliminary data.</text>
</comment>
<reference evidence="2 3" key="1">
    <citation type="submission" date="2019-06" db="EMBL/GenBank/DDBJ databases">
        <title>Genome sequence of Litorilinea aerophila BAA-2444.</title>
        <authorList>
            <person name="Maclea K.S."/>
            <person name="Maurais E.G."/>
            <person name="Iannazzi L.C."/>
        </authorList>
    </citation>
    <scope>NUCLEOTIDE SEQUENCE [LARGE SCALE GENOMIC DNA]</scope>
    <source>
        <strain evidence="2 3">ATCC BAA-2444</strain>
    </source>
</reference>
<dbReference type="InterPro" id="IPR036116">
    <property type="entry name" value="FN3_sf"/>
</dbReference>
<dbReference type="AlphaFoldDB" id="A0A540V9F4"/>
<evidence type="ECO:0000256" key="1">
    <source>
        <dbReference type="SAM" id="SignalP"/>
    </source>
</evidence>
<proteinExistence type="predicted"/>
<dbReference type="InterPro" id="IPR003961">
    <property type="entry name" value="FN3_dom"/>
</dbReference>
<feature type="chain" id="PRO_5022024748" description="Fibronectin type III domain-containing protein" evidence="1">
    <location>
        <begin position="41"/>
        <end position="410"/>
    </location>
</feature>
<dbReference type="InParanoid" id="A0A540V9F4"/>
<dbReference type="InterPro" id="IPR013783">
    <property type="entry name" value="Ig-like_fold"/>
</dbReference>
<dbReference type="OrthoDB" id="2751008at2"/>
<feature type="signal peptide" evidence="1">
    <location>
        <begin position="1"/>
        <end position="40"/>
    </location>
</feature>
<name>A0A540V9F4_9CHLR</name>
<dbReference type="SUPFAM" id="SSF49265">
    <property type="entry name" value="Fibronectin type III"/>
    <property type="match status" value="1"/>
</dbReference>
<evidence type="ECO:0008006" key="4">
    <source>
        <dbReference type="Google" id="ProtNLM"/>
    </source>
</evidence>
<gene>
    <name evidence="2" type="ORF">FKZ61_21615</name>
</gene>